<evidence type="ECO:0000256" key="1">
    <source>
        <dbReference type="SAM" id="Phobius"/>
    </source>
</evidence>
<name>A0A2J7Q6Z3_9NEOP</name>
<comment type="caution">
    <text evidence="2">The sequence shown here is derived from an EMBL/GenBank/DDBJ whole genome shotgun (WGS) entry which is preliminary data.</text>
</comment>
<accession>A0A2J7Q6Z3</accession>
<dbReference type="Proteomes" id="UP000235965">
    <property type="component" value="Unassembled WGS sequence"/>
</dbReference>
<sequence length="71" mass="7978">MPWSSLWSLPSGFPTNILYAFLLSPIHATCPAHLIFLDLIILIILEEEYKLLSSSLCNFSPTSCHSITLRT</sequence>
<dbReference type="InParanoid" id="A0A2J7Q6Z3"/>
<keyword evidence="1" id="KW-1133">Transmembrane helix</keyword>
<feature type="transmembrane region" description="Helical" evidence="1">
    <location>
        <begin position="20"/>
        <end position="45"/>
    </location>
</feature>
<keyword evidence="3" id="KW-1185">Reference proteome</keyword>
<reference evidence="2 3" key="1">
    <citation type="submission" date="2017-12" db="EMBL/GenBank/DDBJ databases">
        <title>Hemimetabolous genomes reveal molecular basis of termite eusociality.</title>
        <authorList>
            <person name="Harrison M.C."/>
            <person name="Jongepier E."/>
            <person name="Robertson H.M."/>
            <person name="Arning N."/>
            <person name="Bitard-Feildel T."/>
            <person name="Chao H."/>
            <person name="Childers C.P."/>
            <person name="Dinh H."/>
            <person name="Doddapaneni H."/>
            <person name="Dugan S."/>
            <person name="Gowin J."/>
            <person name="Greiner C."/>
            <person name="Han Y."/>
            <person name="Hu H."/>
            <person name="Hughes D.S.T."/>
            <person name="Huylmans A.-K."/>
            <person name="Kemena C."/>
            <person name="Kremer L.P.M."/>
            <person name="Lee S.L."/>
            <person name="Lopez-Ezquerra A."/>
            <person name="Mallet L."/>
            <person name="Monroy-Kuhn J.M."/>
            <person name="Moser A."/>
            <person name="Murali S.C."/>
            <person name="Muzny D.M."/>
            <person name="Otani S."/>
            <person name="Piulachs M.-D."/>
            <person name="Poelchau M."/>
            <person name="Qu J."/>
            <person name="Schaub F."/>
            <person name="Wada-Katsumata A."/>
            <person name="Worley K.C."/>
            <person name="Xie Q."/>
            <person name="Ylla G."/>
            <person name="Poulsen M."/>
            <person name="Gibbs R.A."/>
            <person name="Schal C."/>
            <person name="Richards S."/>
            <person name="Belles X."/>
            <person name="Korb J."/>
            <person name="Bornberg-Bauer E."/>
        </authorList>
    </citation>
    <scope>NUCLEOTIDE SEQUENCE [LARGE SCALE GENOMIC DNA]</scope>
    <source>
        <tissue evidence="2">Whole body</tissue>
    </source>
</reference>
<evidence type="ECO:0000313" key="2">
    <source>
        <dbReference type="EMBL" id="PNF24356.1"/>
    </source>
</evidence>
<evidence type="ECO:0000313" key="3">
    <source>
        <dbReference type="Proteomes" id="UP000235965"/>
    </source>
</evidence>
<dbReference type="AlphaFoldDB" id="A0A2J7Q6Z3"/>
<gene>
    <name evidence="2" type="ORF">B7P43_G11909</name>
</gene>
<proteinExistence type="predicted"/>
<dbReference type="EMBL" id="NEVH01017450">
    <property type="protein sequence ID" value="PNF24356.1"/>
    <property type="molecule type" value="Genomic_DNA"/>
</dbReference>
<keyword evidence="1" id="KW-0472">Membrane</keyword>
<keyword evidence="1" id="KW-0812">Transmembrane</keyword>
<protein>
    <submittedName>
        <fullName evidence="2">Uncharacterized protein</fullName>
    </submittedName>
</protein>
<organism evidence="2 3">
    <name type="scientific">Cryptotermes secundus</name>
    <dbReference type="NCBI Taxonomy" id="105785"/>
    <lineage>
        <taxon>Eukaryota</taxon>
        <taxon>Metazoa</taxon>
        <taxon>Ecdysozoa</taxon>
        <taxon>Arthropoda</taxon>
        <taxon>Hexapoda</taxon>
        <taxon>Insecta</taxon>
        <taxon>Pterygota</taxon>
        <taxon>Neoptera</taxon>
        <taxon>Polyneoptera</taxon>
        <taxon>Dictyoptera</taxon>
        <taxon>Blattodea</taxon>
        <taxon>Blattoidea</taxon>
        <taxon>Termitoidae</taxon>
        <taxon>Kalotermitidae</taxon>
        <taxon>Cryptotermitinae</taxon>
        <taxon>Cryptotermes</taxon>
    </lineage>
</organism>